<protein>
    <recommendedName>
        <fullName evidence="7">Tyrosine-protein phosphatase non-receptor type 9</fullName>
    </recommendedName>
</protein>
<dbReference type="SMART" id="SM00194">
    <property type="entry name" value="PTPc"/>
    <property type="match status" value="1"/>
</dbReference>
<dbReference type="PROSITE" id="PS50055">
    <property type="entry name" value="TYR_PHOSPHATASE_PTP"/>
    <property type="match status" value="1"/>
</dbReference>
<feature type="region of interest" description="Disordered" evidence="1">
    <location>
        <begin position="206"/>
        <end position="243"/>
    </location>
</feature>
<dbReference type="InterPro" id="IPR000242">
    <property type="entry name" value="PTP_cat"/>
</dbReference>
<evidence type="ECO:0000313" key="6">
    <source>
        <dbReference type="Proteomes" id="UP001107558"/>
    </source>
</evidence>
<dbReference type="InterPro" id="IPR016130">
    <property type="entry name" value="Tyr_Pase_AS"/>
</dbReference>
<dbReference type="GO" id="GO:0009653">
    <property type="term" value="P:anatomical structure morphogenesis"/>
    <property type="evidence" value="ECO:0007669"/>
    <property type="project" value="UniProtKB-ARBA"/>
</dbReference>
<reference evidence="5" key="1">
    <citation type="submission" date="2021-03" db="EMBL/GenBank/DDBJ databases">
        <title>Chromosome level genome of the anhydrobiotic midge Polypedilum vanderplanki.</title>
        <authorList>
            <person name="Yoshida Y."/>
            <person name="Kikawada T."/>
            <person name="Gusev O."/>
        </authorList>
    </citation>
    <scope>NUCLEOTIDE SEQUENCE</scope>
    <source>
        <strain evidence="5">NIAS01</strain>
        <tissue evidence="5">Whole body or cell culture</tissue>
    </source>
</reference>
<dbReference type="Pfam" id="PF00650">
    <property type="entry name" value="CRAL_TRIO"/>
    <property type="match status" value="1"/>
</dbReference>
<keyword evidence="6" id="KW-1185">Reference proteome</keyword>
<dbReference type="SUPFAM" id="SSF52087">
    <property type="entry name" value="CRAL/TRIO domain"/>
    <property type="match status" value="1"/>
</dbReference>
<dbReference type="Gene3D" id="3.90.190.10">
    <property type="entry name" value="Protein tyrosine phosphatase superfamily"/>
    <property type="match status" value="1"/>
</dbReference>
<dbReference type="Gene3D" id="3.40.525.10">
    <property type="entry name" value="CRAL-TRIO lipid binding domain"/>
    <property type="match status" value="1"/>
</dbReference>
<evidence type="ECO:0008006" key="7">
    <source>
        <dbReference type="Google" id="ProtNLM"/>
    </source>
</evidence>
<dbReference type="SMART" id="SM00404">
    <property type="entry name" value="PTPc_motif"/>
    <property type="match status" value="1"/>
</dbReference>
<dbReference type="InterPro" id="IPR029021">
    <property type="entry name" value="Prot-tyrosine_phosphatase-like"/>
</dbReference>
<evidence type="ECO:0000313" key="5">
    <source>
        <dbReference type="EMBL" id="KAG5672620.1"/>
    </source>
</evidence>
<dbReference type="InterPro" id="IPR000387">
    <property type="entry name" value="Tyr_Pase_dom"/>
</dbReference>
<dbReference type="Proteomes" id="UP001107558">
    <property type="component" value="Chromosome 3"/>
</dbReference>
<dbReference type="InterPro" id="IPR001251">
    <property type="entry name" value="CRAL-TRIO_dom"/>
</dbReference>
<dbReference type="InterPro" id="IPR036865">
    <property type="entry name" value="CRAL-TRIO_dom_sf"/>
</dbReference>
<dbReference type="PROSITE" id="PS50056">
    <property type="entry name" value="TYR_PHOSPHATASE_2"/>
    <property type="match status" value="1"/>
</dbReference>
<dbReference type="InterPro" id="IPR003595">
    <property type="entry name" value="Tyr_Pase_cat"/>
</dbReference>
<dbReference type="FunFam" id="3.90.190.10:FF:000026">
    <property type="entry name" value="tyrosine-protein phosphatase non-receptor type 9"/>
    <property type="match status" value="1"/>
</dbReference>
<evidence type="ECO:0000259" key="2">
    <source>
        <dbReference type="PROSITE" id="PS50055"/>
    </source>
</evidence>
<dbReference type="GO" id="GO:0004725">
    <property type="term" value="F:protein tyrosine phosphatase activity"/>
    <property type="evidence" value="ECO:0007669"/>
    <property type="project" value="InterPro"/>
</dbReference>
<feature type="domain" description="CRAL-TRIO" evidence="4">
    <location>
        <begin position="1"/>
        <end position="151"/>
    </location>
</feature>
<dbReference type="SUPFAM" id="SSF52799">
    <property type="entry name" value="(Phosphotyrosine protein) phosphatases II"/>
    <property type="match status" value="1"/>
</dbReference>
<dbReference type="GO" id="GO:0048666">
    <property type="term" value="P:neuron development"/>
    <property type="evidence" value="ECO:0007669"/>
    <property type="project" value="UniProtKB-ARBA"/>
</dbReference>
<feature type="compositionally biased region" description="Polar residues" evidence="1">
    <location>
        <begin position="215"/>
        <end position="226"/>
    </location>
</feature>
<accession>A0A9J6BRW9</accession>
<dbReference type="SMART" id="SM00516">
    <property type="entry name" value="SEC14"/>
    <property type="match status" value="1"/>
</dbReference>
<evidence type="ECO:0000259" key="3">
    <source>
        <dbReference type="PROSITE" id="PS50056"/>
    </source>
</evidence>
<feature type="domain" description="Tyrosine specific protein phosphatases" evidence="3">
    <location>
        <begin position="476"/>
        <end position="560"/>
    </location>
</feature>
<dbReference type="PANTHER" id="PTHR19134:SF534">
    <property type="entry name" value="LD27988P"/>
    <property type="match status" value="1"/>
</dbReference>
<dbReference type="AlphaFoldDB" id="A0A9J6BRW9"/>
<name>A0A9J6BRW9_POLVA</name>
<dbReference type="CDD" id="cd14543">
    <property type="entry name" value="PTPc-N9"/>
    <property type="match status" value="1"/>
</dbReference>
<organism evidence="5 6">
    <name type="scientific">Polypedilum vanderplanki</name>
    <name type="common">Sleeping chironomid midge</name>
    <dbReference type="NCBI Taxonomy" id="319348"/>
    <lineage>
        <taxon>Eukaryota</taxon>
        <taxon>Metazoa</taxon>
        <taxon>Ecdysozoa</taxon>
        <taxon>Arthropoda</taxon>
        <taxon>Hexapoda</taxon>
        <taxon>Insecta</taxon>
        <taxon>Pterygota</taxon>
        <taxon>Neoptera</taxon>
        <taxon>Endopterygota</taxon>
        <taxon>Diptera</taxon>
        <taxon>Nematocera</taxon>
        <taxon>Chironomoidea</taxon>
        <taxon>Chironomidae</taxon>
        <taxon>Chironominae</taxon>
        <taxon>Polypedilum</taxon>
        <taxon>Polypedilum</taxon>
    </lineage>
</organism>
<dbReference type="Pfam" id="PF00102">
    <property type="entry name" value="Y_phosphatase"/>
    <property type="match status" value="1"/>
</dbReference>
<gene>
    <name evidence="5" type="ORF">PVAND_002735</name>
</gene>
<dbReference type="EMBL" id="JADBJN010000003">
    <property type="protein sequence ID" value="KAG5672620.1"/>
    <property type="molecule type" value="Genomic_DNA"/>
</dbReference>
<dbReference type="PRINTS" id="PR00700">
    <property type="entry name" value="PRTYPHPHTASE"/>
</dbReference>
<dbReference type="InterPro" id="IPR050348">
    <property type="entry name" value="Protein-Tyr_Phosphatase"/>
</dbReference>
<dbReference type="PROSITE" id="PS00383">
    <property type="entry name" value="TYR_PHOSPHATASE_1"/>
    <property type="match status" value="1"/>
</dbReference>
<dbReference type="OrthoDB" id="10051650at2759"/>
<proteinExistence type="predicted"/>
<dbReference type="PROSITE" id="PS50191">
    <property type="entry name" value="CRAL_TRIO"/>
    <property type="match status" value="1"/>
</dbReference>
<feature type="domain" description="Tyrosine-protein phosphatase" evidence="2">
    <location>
        <begin position="298"/>
        <end position="569"/>
    </location>
</feature>
<comment type="caution">
    <text evidence="5">The sequence shown here is derived from an EMBL/GenBank/DDBJ whole genome shotgun (WGS) entry which is preliminary data.</text>
</comment>
<evidence type="ECO:0000256" key="1">
    <source>
        <dbReference type="SAM" id="MobiDB-lite"/>
    </source>
</evidence>
<evidence type="ECO:0000259" key="4">
    <source>
        <dbReference type="PROSITE" id="PS50191"/>
    </source>
</evidence>
<dbReference type="CDD" id="cd00170">
    <property type="entry name" value="SEC14"/>
    <property type="match status" value="1"/>
</dbReference>
<dbReference type="PANTHER" id="PTHR19134">
    <property type="entry name" value="RECEPTOR-TYPE TYROSINE-PROTEIN PHOSPHATASE"/>
    <property type="match status" value="1"/>
</dbReference>
<sequence length="593" mass="66116">MSKISELPSRDVSGAAIALFTASLHNPQIVSHKTTLQGVVYQLDAALQSIETQRNGLVFIYDMSNSKYSNFDYELSQKILTMLKGCYPAKLKKVLIVTAPLWFKAPFKILRLFVREKLRDRVFTVSVPQLSLHIPRDSIPIHLGGTLRIDHSQWLNHCSKSMTNREEDELLSQTAVAVEPSTNDQLITTTTAIEAATATVVVTSAATNGNDDDSGTTNSPSNIINGTTGGADAPNAQNENENGTNISASTEIITDQCMSENSSGFSDDDSLTGANEAGDPKTIEQVVEMVKKLGKKGLLKEYAEIRARQPDGSFDHAKLRSNITKNRYTDVLCYDHSRVVLSYDDEDSTNDYINANFVDGYKQKNAYISTQGPLPKTTPDFYQMVWDQQCLVIVMTTKTMERGRVKCHQYWEPEVGETAEYGNFKVKTTAIDSNENYSVASLEIKNIKTDETRNVSHWQFNCWPDWGVPSSAAAMLTFLERVREKQAEMVKELGDKWLGHPRGPPIIVHCSAGIGRTGTFITLDICISRLEDVGTVDIRGIVEKIRSQRAYSIQMPEQYVFCHLALIEYALAKKLLNPDVNLNGFYDDEEDSD</sequence>